<keyword evidence="5" id="KW-1185">Reference proteome</keyword>
<dbReference type="Gene3D" id="3.40.1350.60">
    <property type="match status" value="1"/>
</dbReference>
<accession>A0A8J7EYV2</accession>
<sequence>MSDFIYHYPTLYPGILLKRYKRFFADVQLTSGEIVTAHCPNTGPMKGVYIPGNPVQLSKTDNPKRKLAYTWEMIQLHDNEPTWVGVNTGLPNKIIKLALQKYIFPELGRYDEVKSEVVYGQDRKSRVDFCLLSEEKAINLSNQLDTTPFPLEDCWNKNRRDKAVRCGGSLRYSNCRAENAEERAKERLVILDGNKSNYVEIKNKSLLMKDNRPIYLEVKNTTWTDKRLALFPDTETTRGQKHLRELMAILPQNRGVMLYFINRSDCTHFAPGDNADPIYGKLLRQALSMGLEVLPCRFETTPVGVKYLGLAELQI</sequence>
<gene>
    <name evidence="1 4" type="primary">sfsA</name>
    <name evidence="4" type="ORF">IQ247_02005</name>
</gene>
<dbReference type="CDD" id="cd22359">
    <property type="entry name" value="SfsA-like_bacterial"/>
    <property type="match status" value="1"/>
</dbReference>
<comment type="similarity">
    <text evidence="1">Belongs to the SfsA family.</text>
</comment>
<feature type="domain" description="SfsA N-terminal OB" evidence="3">
    <location>
        <begin position="17"/>
        <end position="86"/>
    </location>
</feature>
<evidence type="ECO:0000256" key="1">
    <source>
        <dbReference type="HAMAP-Rule" id="MF_00095"/>
    </source>
</evidence>
<dbReference type="RefSeq" id="WP_193916523.1">
    <property type="nucleotide sequence ID" value="NZ_JADEWL010000004.1"/>
</dbReference>
<reference evidence="4" key="1">
    <citation type="submission" date="2020-10" db="EMBL/GenBank/DDBJ databases">
        <authorList>
            <person name="Castelo-Branco R."/>
            <person name="Eusebio N."/>
            <person name="Adriana R."/>
            <person name="Vieira A."/>
            <person name="Brugerolle De Fraissinette N."/>
            <person name="Rezende De Castro R."/>
            <person name="Schneider M.P."/>
            <person name="Vasconcelos V."/>
            <person name="Leao P.N."/>
        </authorList>
    </citation>
    <scope>NUCLEOTIDE SEQUENCE</scope>
    <source>
        <strain evidence="4">LEGE 06105</strain>
    </source>
</reference>
<dbReference type="Proteomes" id="UP000620559">
    <property type="component" value="Unassembled WGS sequence"/>
</dbReference>
<evidence type="ECO:0000313" key="5">
    <source>
        <dbReference type="Proteomes" id="UP000620559"/>
    </source>
</evidence>
<dbReference type="NCBIfam" id="TIGR00230">
    <property type="entry name" value="sfsA"/>
    <property type="match status" value="1"/>
</dbReference>
<dbReference type="InterPro" id="IPR041465">
    <property type="entry name" value="SfsA_N"/>
</dbReference>
<evidence type="ECO:0000259" key="2">
    <source>
        <dbReference type="Pfam" id="PF03749"/>
    </source>
</evidence>
<dbReference type="EMBL" id="JADEWL010000004">
    <property type="protein sequence ID" value="MBE9211502.1"/>
    <property type="molecule type" value="Genomic_DNA"/>
</dbReference>
<dbReference type="GO" id="GO:0003677">
    <property type="term" value="F:DNA binding"/>
    <property type="evidence" value="ECO:0007669"/>
    <property type="project" value="InterPro"/>
</dbReference>
<dbReference type="InterPro" id="IPR040452">
    <property type="entry name" value="SfsA_C"/>
</dbReference>
<dbReference type="Gene3D" id="2.40.50.580">
    <property type="match status" value="1"/>
</dbReference>
<evidence type="ECO:0000259" key="3">
    <source>
        <dbReference type="Pfam" id="PF17746"/>
    </source>
</evidence>
<proteinExistence type="inferred from homology"/>
<name>A0A8J7EYV2_9CYAN</name>
<evidence type="ECO:0000313" key="4">
    <source>
        <dbReference type="EMBL" id="MBE9211502.1"/>
    </source>
</evidence>
<dbReference type="AlphaFoldDB" id="A0A8J7EYV2"/>
<comment type="caution">
    <text evidence="4">The sequence shown here is derived from an EMBL/GenBank/DDBJ whole genome shotgun (WGS) entry which is preliminary data.</text>
</comment>
<protein>
    <recommendedName>
        <fullName evidence="1">Sugar fermentation stimulation protein homolog</fullName>
    </recommendedName>
</protein>
<dbReference type="PANTHER" id="PTHR30545:SF2">
    <property type="entry name" value="SUGAR FERMENTATION STIMULATION PROTEIN A"/>
    <property type="match status" value="1"/>
</dbReference>
<dbReference type="PANTHER" id="PTHR30545">
    <property type="entry name" value="SUGAR FERMENTATION STIMULATION PROTEIN A"/>
    <property type="match status" value="1"/>
</dbReference>
<organism evidence="4 5">
    <name type="scientific">Plectonema cf. radiosum LEGE 06105</name>
    <dbReference type="NCBI Taxonomy" id="945769"/>
    <lineage>
        <taxon>Bacteria</taxon>
        <taxon>Bacillati</taxon>
        <taxon>Cyanobacteriota</taxon>
        <taxon>Cyanophyceae</taxon>
        <taxon>Oscillatoriophycideae</taxon>
        <taxon>Oscillatoriales</taxon>
        <taxon>Microcoleaceae</taxon>
        <taxon>Plectonema</taxon>
    </lineage>
</organism>
<dbReference type="Pfam" id="PF03749">
    <property type="entry name" value="SfsA"/>
    <property type="match status" value="1"/>
</dbReference>
<dbReference type="InterPro" id="IPR005224">
    <property type="entry name" value="SfsA"/>
</dbReference>
<feature type="domain" description="Sugar fermentation stimulation protein C-terminal" evidence="2">
    <location>
        <begin position="208"/>
        <end position="302"/>
    </location>
</feature>
<dbReference type="HAMAP" id="MF_00095">
    <property type="entry name" value="SfsA"/>
    <property type="match status" value="1"/>
</dbReference>
<dbReference type="Pfam" id="PF17746">
    <property type="entry name" value="SfsA_N"/>
    <property type="match status" value="1"/>
</dbReference>